<evidence type="ECO:0000313" key="20">
    <source>
        <dbReference type="Proteomes" id="UP000769528"/>
    </source>
</evidence>
<evidence type="ECO:0000256" key="9">
    <source>
        <dbReference type="ARBA" id="ARBA00022840"/>
    </source>
</evidence>
<keyword evidence="6" id="KW-0677">Repeat</keyword>
<dbReference type="InterPro" id="IPR012308">
    <property type="entry name" value="DNA_ligase_ATP-dep_N"/>
</dbReference>
<dbReference type="GO" id="GO:0003677">
    <property type="term" value="F:DNA binding"/>
    <property type="evidence" value="ECO:0007669"/>
    <property type="project" value="InterPro"/>
</dbReference>
<evidence type="ECO:0000313" key="19">
    <source>
        <dbReference type="EMBL" id="KAH3675172.1"/>
    </source>
</evidence>
<dbReference type="GO" id="GO:0032807">
    <property type="term" value="C:DNA ligase IV complex"/>
    <property type="evidence" value="ECO:0007669"/>
    <property type="project" value="TreeGrafter"/>
</dbReference>
<dbReference type="SUPFAM" id="SSF52113">
    <property type="entry name" value="BRCT domain"/>
    <property type="match status" value="1"/>
</dbReference>
<dbReference type="Pfam" id="PF16589">
    <property type="entry name" value="BRCT_2"/>
    <property type="match status" value="1"/>
</dbReference>
<keyword evidence="10" id="KW-0460">Magnesium</keyword>
<evidence type="ECO:0000256" key="3">
    <source>
        <dbReference type="ARBA" id="ARBA00007572"/>
    </source>
</evidence>
<evidence type="ECO:0000256" key="10">
    <source>
        <dbReference type="ARBA" id="ARBA00022842"/>
    </source>
</evidence>
<dbReference type="InterPro" id="IPR001357">
    <property type="entry name" value="BRCT_dom"/>
</dbReference>
<keyword evidence="13" id="KW-0539">Nucleus</keyword>
<dbReference type="Gene3D" id="2.40.50.140">
    <property type="entry name" value="Nucleic acid-binding proteins"/>
    <property type="match status" value="1"/>
</dbReference>
<evidence type="ECO:0000256" key="5">
    <source>
        <dbReference type="ARBA" id="ARBA00022723"/>
    </source>
</evidence>
<keyword evidence="8 15" id="KW-0227">DNA damage</keyword>
<dbReference type="InterPro" id="IPR016059">
    <property type="entry name" value="DNA_ligase_ATP-dep_CS"/>
</dbReference>
<dbReference type="PROSITE" id="PS00697">
    <property type="entry name" value="DNA_LIGASE_A1"/>
    <property type="match status" value="1"/>
</dbReference>
<dbReference type="Gene3D" id="3.30.470.30">
    <property type="entry name" value="DNA ligase/mRNA capping enzyme"/>
    <property type="match status" value="1"/>
</dbReference>
<evidence type="ECO:0000256" key="2">
    <source>
        <dbReference type="ARBA" id="ARBA00004123"/>
    </source>
</evidence>
<dbReference type="OrthoDB" id="151490at2759"/>
<dbReference type="GO" id="GO:0006297">
    <property type="term" value="P:nucleotide-excision repair, DNA gap filling"/>
    <property type="evidence" value="ECO:0007669"/>
    <property type="project" value="TreeGrafter"/>
</dbReference>
<dbReference type="Proteomes" id="UP000769528">
    <property type="component" value="Unassembled WGS sequence"/>
</dbReference>
<evidence type="ECO:0000256" key="8">
    <source>
        <dbReference type="ARBA" id="ARBA00022763"/>
    </source>
</evidence>
<comment type="subcellular location">
    <subcellularLocation>
        <location evidence="2">Nucleus</location>
    </subcellularLocation>
</comment>
<dbReference type="SMART" id="SM00292">
    <property type="entry name" value="BRCT"/>
    <property type="match status" value="2"/>
</dbReference>
<dbReference type="CDD" id="cd07903">
    <property type="entry name" value="Adenylation_DNA_ligase_IV"/>
    <property type="match status" value="1"/>
</dbReference>
<keyword evidence="20" id="KW-1185">Reference proteome</keyword>
<evidence type="ECO:0000256" key="14">
    <source>
        <dbReference type="ARBA" id="ARBA00034003"/>
    </source>
</evidence>
<comment type="catalytic activity">
    <reaction evidence="14 15">
        <text>ATP + (deoxyribonucleotide)n-3'-hydroxyl + 5'-phospho-(deoxyribonucleotide)m = (deoxyribonucleotide)n+m + AMP + diphosphate.</text>
        <dbReference type="EC" id="6.5.1.1"/>
    </reaction>
</comment>
<dbReference type="InterPro" id="IPR012340">
    <property type="entry name" value="NA-bd_OB-fold"/>
</dbReference>
<evidence type="ECO:0000256" key="16">
    <source>
        <dbReference type="RuleBase" id="RU004196"/>
    </source>
</evidence>
<gene>
    <name evidence="19" type="ORF">WICMUC_002828</name>
</gene>
<dbReference type="EC" id="6.5.1.1" evidence="15"/>
<keyword evidence="9 15" id="KW-0067">ATP-binding</keyword>
<feature type="domain" description="ATP-dependent DNA ligase family profile" evidence="17">
    <location>
        <begin position="414"/>
        <end position="541"/>
    </location>
</feature>
<organism evidence="19 20">
    <name type="scientific">Wickerhamomyces mucosus</name>
    <dbReference type="NCBI Taxonomy" id="1378264"/>
    <lineage>
        <taxon>Eukaryota</taxon>
        <taxon>Fungi</taxon>
        <taxon>Dikarya</taxon>
        <taxon>Ascomycota</taxon>
        <taxon>Saccharomycotina</taxon>
        <taxon>Saccharomycetes</taxon>
        <taxon>Phaffomycetales</taxon>
        <taxon>Wickerhamomycetaceae</taxon>
        <taxon>Wickerhamomyces</taxon>
    </lineage>
</organism>
<comment type="cofactor">
    <cofactor evidence="1">
        <name>Mg(2+)</name>
        <dbReference type="ChEBI" id="CHEBI:18420"/>
    </cofactor>
</comment>
<dbReference type="GO" id="GO:0071897">
    <property type="term" value="P:DNA biosynthetic process"/>
    <property type="evidence" value="ECO:0007669"/>
    <property type="project" value="InterPro"/>
</dbReference>
<evidence type="ECO:0000256" key="12">
    <source>
        <dbReference type="ARBA" id="ARBA00023204"/>
    </source>
</evidence>
<evidence type="ECO:0000256" key="15">
    <source>
        <dbReference type="RuleBase" id="RU000617"/>
    </source>
</evidence>
<dbReference type="PROSITE" id="PS50172">
    <property type="entry name" value="BRCT"/>
    <property type="match status" value="2"/>
</dbReference>
<dbReference type="CDD" id="cd00027">
    <property type="entry name" value="BRCT"/>
    <property type="match status" value="1"/>
</dbReference>
<sequence length="961" mass="111087">MDKFQADIVKVKTESSNDLGSLLPSEKVKSIYYPSFKYVDPEADQIKPPSNFGGPSPSFKWLCEQLFTKVSNIKRDQAFRTAAGGGVRDRKIDVIKLFYKEWRSVVGPNIYPALRLIIPHRDRSRIYNMKENKLGSILLNILKLSKKSETFLEIFKWKRSEASRNRKFSDVCVQAIEERQQDIQGGSISIDGLNELLDKLADYENSKQEQTKIIKYFIENMSFLELKYTFDIIMKVNILGYVENSALVAWHPDAYDYINVVTSLQTVAYKLYDPSIRLNEDDLKINLLKPFSPQLAKKVDTNSNYNKVINSLNGEFFIEEKMDGERIQLHYAQYGEEIKYWSRKATDYSYLYGRNKREGCISPHIKFKVDGVKECVLDGEVVAYNPVSNTILPFGIVKGSALQYLAISAEKKAQKDDTPRPLFFVFDILYLNGKSLANVALEERKRFLNSILENDENFVEKIKSVSANSEEQIKSSLVKVLERGSEGLVLKKKLSRYHINQRDESWVKVKPEYLKDFGENVDLIVIGRELSKKHMFYCGVRITDEDTSTIKKPMFWSFCRVANGFDKNDYAKIEDLTLGKWKDFDEEKPPIDLIDFGPHGKPQQWIDPRDSIVIEVRARSTDREIFSKNYRTPTTLFNAYSRTIREDKDWTNSITYDEYLNLKESHRDFDELQSFRLLQKNKRLKRNRFIRDKKDEEDWSLQSSKKSNILSGFTFMVLSDSVYNGHKISIDDMIRLIKVNGGDVIKLVDNCAKEAKLRIISDIQVIQSLALHERGLDILKSSFIFDSIRIGQVINIEERHLTKKVSRQLAESTKDKVDSLGNSFMNPFTVETFESLVETSNYEGNGIMEGLYEYLELFGGYKFFIFHRSTQEELQLLQICIESNGGLITTDVKDSDIVIVKNFEGSESELSELRRRVADSSTFTEASISSRRVVTEQWIYDCLKEDCEVDPQDYGIPVLKN</sequence>
<dbReference type="GO" id="GO:0006303">
    <property type="term" value="P:double-strand break repair via nonhomologous end joining"/>
    <property type="evidence" value="ECO:0007669"/>
    <property type="project" value="TreeGrafter"/>
</dbReference>
<dbReference type="Pfam" id="PF04675">
    <property type="entry name" value="DNA_ligase_A_N"/>
    <property type="match status" value="1"/>
</dbReference>
<evidence type="ECO:0000259" key="18">
    <source>
        <dbReference type="PROSITE" id="PS50172"/>
    </source>
</evidence>
<reference evidence="19" key="2">
    <citation type="submission" date="2021-01" db="EMBL/GenBank/DDBJ databases">
        <authorList>
            <person name="Schikora-Tamarit M.A."/>
        </authorList>
    </citation>
    <scope>NUCLEOTIDE SEQUENCE</scope>
    <source>
        <strain evidence="19">CBS6341</strain>
    </source>
</reference>
<dbReference type="NCBIfam" id="TIGR00574">
    <property type="entry name" value="dnl1"/>
    <property type="match status" value="1"/>
</dbReference>
<dbReference type="GO" id="GO:0046872">
    <property type="term" value="F:metal ion binding"/>
    <property type="evidence" value="ECO:0007669"/>
    <property type="project" value="UniProtKB-KW"/>
</dbReference>
<keyword evidence="7 15" id="KW-0547">Nucleotide-binding</keyword>
<dbReference type="GO" id="GO:0003910">
    <property type="term" value="F:DNA ligase (ATP) activity"/>
    <property type="evidence" value="ECO:0007669"/>
    <property type="project" value="UniProtKB-EC"/>
</dbReference>
<dbReference type="AlphaFoldDB" id="A0A9P8PNI6"/>
<protein>
    <recommendedName>
        <fullName evidence="15">DNA ligase</fullName>
        <ecNumber evidence="15">6.5.1.1</ecNumber>
    </recommendedName>
</protein>
<dbReference type="InterPro" id="IPR044125">
    <property type="entry name" value="Adenylation_DNA_ligase_IV"/>
</dbReference>
<dbReference type="Gene3D" id="3.40.50.10190">
    <property type="entry name" value="BRCT domain"/>
    <property type="match status" value="2"/>
</dbReference>
<dbReference type="InterPro" id="IPR029710">
    <property type="entry name" value="LIG4"/>
</dbReference>
<keyword evidence="12 15" id="KW-0234">DNA repair</keyword>
<dbReference type="PROSITE" id="PS50160">
    <property type="entry name" value="DNA_LIGASE_A3"/>
    <property type="match status" value="1"/>
</dbReference>
<keyword evidence="11 15" id="KW-0233">DNA recombination</keyword>
<proteinExistence type="inferred from homology"/>
<evidence type="ECO:0000259" key="17">
    <source>
        <dbReference type="PROSITE" id="PS50160"/>
    </source>
</evidence>
<feature type="domain" description="BRCT" evidence="18">
    <location>
        <begin position="853"/>
        <end position="956"/>
    </location>
</feature>
<reference evidence="19" key="1">
    <citation type="journal article" date="2021" name="Open Biol.">
        <title>Shared evolutionary footprints suggest mitochondrial oxidative damage underlies multiple complex I losses in fungi.</title>
        <authorList>
            <person name="Schikora-Tamarit M.A."/>
            <person name="Marcet-Houben M."/>
            <person name="Nosek J."/>
            <person name="Gabaldon T."/>
        </authorList>
    </citation>
    <scope>NUCLEOTIDE SEQUENCE</scope>
    <source>
        <strain evidence="19">CBS6341</strain>
    </source>
</reference>
<keyword evidence="4 15" id="KW-0436">Ligase</keyword>
<dbReference type="SUPFAM" id="SSF50249">
    <property type="entry name" value="Nucleic acid-binding proteins"/>
    <property type="match status" value="1"/>
</dbReference>
<evidence type="ECO:0000256" key="4">
    <source>
        <dbReference type="ARBA" id="ARBA00022598"/>
    </source>
</evidence>
<evidence type="ECO:0000256" key="7">
    <source>
        <dbReference type="ARBA" id="ARBA00022741"/>
    </source>
</evidence>
<dbReference type="GO" id="GO:0005524">
    <property type="term" value="F:ATP binding"/>
    <property type="evidence" value="ECO:0007669"/>
    <property type="project" value="UniProtKB-KW"/>
</dbReference>
<dbReference type="SUPFAM" id="SSF56091">
    <property type="entry name" value="DNA ligase/mRNA capping enzyme, catalytic domain"/>
    <property type="match status" value="1"/>
</dbReference>
<keyword evidence="5" id="KW-0479">Metal-binding</keyword>
<dbReference type="Gene3D" id="1.10.3260.10">
    <property type="entry name" value="DNA ligase, ATP-dependent, N-terminal domain"/>
    <property type="match status" value="1"/>
</dbReference>
<accession>A0A9P8PNI6</accession>
<dbReference type="Pfam" id="PF01068">
    <property type="entry name" value="DNA_ligase_A_M"/>
    <property type="match status" value="1"/>
</dbReference>
<dbReference type="PANTHER" id="PTHR45997:SF1">
    <property type="entry name" value="DNA LIGASE 4"/>
    <property type="match status" value="1"/>
</dbReference>
<dbReference type="EMBL" id="JAEUBF010000781">
    <property type="protein sequence ID" value="KAH3675172.1"/>
    <property type="molecule type" value="Genomic_DNA"/>
</dbReference>
<dbReference type="GO" id="GO:0006310">
    <property type="term" value="P:DNA recombination"/>
    <property type="evidence" value="ECO:0007669"/>
    <property type="project" value="UniProtKB-KW"/>
</dbReference>
<evidence type="ECO:0000256" key="11">
    <source>
        <dbReference type="ARBA" id="ARBA00023172"/>
    </source>
</evidence>
<comment type="caution">
    <text evidence="19">The sequence shown here is derived from an EMBL/GenBank/DDBJ whole genome shotgun (WGS) entry which is preliminary data.</text>
</comment>
<comment type="similarity">
    <text evidence="3 16">Belongs to the ATP-dependent DNA ligase family.</text>
</comment>
<dbReference type="InterPro" id="IPR000977">
    <property type="entry name" value="DNA_ligase_ATP-dep"/>
</dbReference>
<name>A0A9P8PNI6_9ASCO</name>
<dbReference type="PANTHER" id="PTHR45997">
    <property type="entry name" value="DNA LIGASE 4"/>
    <property type="match status" value="1"/>
</dbReference>
<dbReference type="InterPro" id="IPR036599">
    <property type="entry name" value="DNA_ligase_N_sf"/>
</dbReference>
<dbReference type="InterPro" id="IPR012310">
    <property type="entry name" value="DNA_ligase_ATP-dep_cent"/>
</dbReference>
<evidence type="ECO:0000256" key="1">
    <source>
        <dbReference type="ARBA" id="ARBA00001946"/>
    </source>
</evidence>
<dbReference type="InterPro" id="IPR036420">
    <property type="entry name" value="BRCT_dom_sf"/>
</dbReference>
<evidence type="ECO:0000256" key="13">
    <source>
        <dbReference type="ARBA" id="ARBA00023242"/>
    </source>
</evidence>
<feature type="domain" description="BRCT" evidence="18">
    <location>
        <begin position="705"/>
        <end position="801"/>
    </location>
</feature>
<evidence type="ECO:0000256" key="6">
    <source>
        <dbReference type="ARBA" id="ARBA00022737"/>
    </source>
</evidence>